<evidence type="ECO:0000256" key="1">
    <source>
        <dbReference type="SAM" id="SignalP"/>
    </source>
</evidence>
<sequence>MLCVLLIVAVLINFCAAVGEGASDNSNERWVNEINLYRCIHGLRPLSWDASLAEAASALANSLSATGSLFIPDPHRNTIAFGFGEFLCSNRYRQFDQTCAVWFWYLQYLDTMGQDGCGHSPIKGKDKWSPSNIADVKILLSDRVEFVGCAGNNLYYACEFDAGCGLPREPCGSNTTELEHCVDETCFWCRENTRVSSCWKWNPYVDLGIWQSTTTTSLPSEPDLEAAVTTTSEIFVLAE</sequence>
<dbReference type="Pfam" id="PF00188">
    <property type="entry name" value="CAP"/>
    <property type="match status" value="1"/>
</dbReference>
<protein>
    <recommendedName>
        <fullName evidence="2">SCP domain-containing protein</fullName>
    </recommendedName>
</protein>
<dbReference type="InterPro" id="IPR035940">
    <property type="entry name" value="CAP_sf"/>
</dbReference>
<evidence type="ECO:0000313" key="3">
    <source>
        <dbReference type="EMBL" id="KAF4677878.1"/>
    </source>
</evidence>
<feature type="domain" description="SCP" evidence="2">
    <location>
        <begin position="31"/>
        <end position="150"/>
    </location>
</feature>
<organism evidence="3 4">
    <name type="scientific">Perkinsus chesapeaki</name>
    <name type="common">Clam parasite</name>
    <name type="synonym">Perkinsus andrewsi</name>
    <dbReference type="NCBI Taxonomy" id="330153"/>
    <lineage>
        <taxon>Eukaryota</taxon>
        <taxon>Sar</taxon>
        <taxon>Alveolata</taxon>
        <taxon>Perkinsozoa</taxon>
        <taxon>Perkinsea</taxon>
        <taxon>Perkinsida</taxon>
        <taxon>Perkinsidae</taxon>
        <taxon>Perkinsus</taxon>
    </lineage>
</organism>
<gene>
    <name evidence="3" type="ORF">FOL47_008943</name>
</gene>
<dbReference type="EMBL" id="JAAPAO010000006">
    <property type="protein sequence ID" value="KAF4677878.1"/>
    <property type="molecule type" value="Genomic_DNA"/>
</dbReference>
<dbReference type="Proteomes" id="UP000591131">
    <property type="component" value="Unassembled WGS sequence"/>
</dbReference>
<comment type="caution">
    <text evidence="3">The sequence shown here is derived from an EMBL/GenBank/DDBJ whole genome shotgun (WGS) entry which is preliminary data.</text>
</comment>
<evidence type="ECO:0000259" key="2">
    <source>
        <dbReference type="Pfam" id="PF00188"/>
    </source>
</evidence>
<feature type="chain" id="PRO_5029493993" description="SCP domain-containing protein" evidence="1">
    <location>
        <begin position="18"/>
        <end position="239"/>
    </location>
</feature>
<dbReference type="InterPro" id="IPR014044">
    <property type="entry name" value="CAP_dom"/>
</dbReference>
<keyword evidence="1" id="KW-0732">Signal</keyword>
<proteinExistence type="predicted"/>
<keyword evidence="4" id="KW-1185">Reference proteome</keyword>
<feature type="signal peptide" evidence="1">
    <location>
        <begin position="1"/>
        <end position="17"/>
    </location>
</feature>
<accession>A0A7J6N1U3</accession>
<reference evidence="3 4" key="1">
    <citation type="submission" date="2020-04" db="EMBL/GenBank/DDBJ databases">
        <title>Perkinsus chesapeaki whole genome sequence.</title>
        <authorList>
            <person name="Bogema D.R."/>
        </authorList>
    </citation>
    <scope>NUCLEOTIDE SEQUENCE [LARGE SCALE GENOMIC DNA]</scope>
    <source>
        <strain evidence="3">ATCC PRA-425</strain>
    </source>
</reference>
<dbReference type="AlphaFoldDB" id="A0A7J6N1U3"/>
<evidence type="ECO:0000313" key="4">
    <source>
        <dbReference type="Proteomes" id="UP000591131"/>
    </source>
</evidence>
<dbReference type="SUPFAM" id="SSF55797">
    <property type="entry name" value="PR-1-like"/>
    <property type="match status" value="1"/>
</dbReference>
<dbReference type="OrthoDB" id="10452743at2759"/>
<dbReference type="Gene3D" id="3.40.33.10">
    <property type="entry name" value="CAP"/>
    <property type="match status" value="1"/>
</dbReference>
<name>A0A7J6N1U3_PERCH</name>